<evidence type="ECO:0000313" key="3">
    <source>
        <dbReference type="EMBL" id="OMO58573.1"/>
    </source>
</evidence>
<organism evidence="3 4">
    <name type="scientific">Corchorus capsularis</name>
    <name type="common">Jute</name>
    <dbReference type="NCBI Taxonomy" id="210143"/>
    <lineage>
        <taxon>Eukaryota</taxon>
        <taxon>Viridiplantae</taxon>
        <taxon>Streptophyta</taxon>
        <taxon>Embryophyta</taxon>
        <taxon>Tracheophyta</taxon>
        <taxon>Spermatophyta</taxon>
        <taxon>Magnoliopsida</taxon>
        <taxon>eudicotyledons</taxon>
        <taxon>Gunneridae</taxon>
        <taxon>Pentapetalae</taxon>
        <taxon>rosids</taxon>
        <taxon>malvids</taxon>
        <taxon>Malvales</taxon>
        <taxon>Malvaceae</taxon>
        <taxon>Grewioideae</taxon>
        <taxon>Apeibeae</taxon>
        <taxon>Corchorus</taxon>
    </lineage>
</organism>
<dbReference type="Pfam" id="PF13041">
    <property type="entry name" value="PPR_2"/>
    <property type="match status" value="2"/>
</dbReference>
<dbReference type="Proteomes" id="UP000188268">
    <property type="component" value="Unassembled WGS sequence"/>
</dbReference>
<reference evidence="3 4" key="1">
    <citation type="submission" date="2013-09" db="EMBL/GenBank/DDBJ databases">
        <title>Corchorus capsularis genome sequencing.</title>
        <authorList>
            <person name="Alam M."/>
            <person name="Haque M.S."/>
            <person name="Islam M.S."/>
            <person name="Emdad E.M."/>
            <person name="Islam M.M."/>
            <person name="Ahmed B."/>
            <person name="Halim A."/>
            <person name="Hossen Q.M.M."/>
            <person name="Hossain M.Z."/>
            <person name="Ahmed R."/>
            <person name="Khan M.M."/>
            <person name="Islam R."/>
            <person name="Rashid M.M."/>
            <person name="Khan S.A."/>
            <person name="Rahman M.S."/>
            <person name="Alam M."/>
        </authorList>
    </citation>
    <scope>NUCLEOTIDE SEQUENCE [LARGE SCALE GENOMIC DNA]</scope>
    <source>
        <strain evidence="4">cv. CVL-1</strain>
        <tissue evidence="3">Whole seedling</tissue>
    </source>
</reference>
<protein>
    <recommendedName>
        <fullName evidence="5">Tetratricopeptide-like helical</fullName>
    </recommendedName>
</protein>
<feature type="repeat" description="PPR" evidence="2">
    <location>
        <begin position="173"/>
        <end position="207"/>
    </location>
</feature>
<dbReference type="NCBIfam" id="TIGR00756">
    <property type="entry name" value="PPR"/>
    <property type="match status" value="4"/>
</dbReference>
<dbReference type="OMA" id="CYASFIN"/>
<dbReference type="InterPro" id="IPR002885">
    <property type="entry name" value="PPR_rpt"/>
</dbReference>
<dbReference type="InterPro" id="IPR011990">
    <property type="entry name" value="TPR-like_helical_dom_sf"/>
</dbReference>
<feature type="repeat" description="PPR" evidence="2">
    <location>
        <begin position="103"/>
        <end position="137"/>
    </location>
</feature>
<dbReference type="GO" id="GO:0009451">
    <property type="term" value="P:RNA modification"/>
    <property type="evidence" value="ECO:0007669"/>
    <property type="project" value="InterPro"/>
</dbReference>
<gene>
    <name evidence="3" type="ORF">CCACVL1_25439</name>
</gene>
<evidence type="ECO:0000256" key="2">
    <source>
        <dbReference type="PROSITE-ProRule" id="PRU00708"/>
    </source>
</evidence>
<evidence type="ECO:0000313" key="4">
    <source>
        <dbReference type="Proteomes" id="UP000188268"/>
    </source>
</evidence>
<feature type="repeat" description="PPR" evidence="2">
    <location>
        <begin position="428"/>
        <end position="462"/>
    </location>
</feature>
<dbReference type="InterPro" id="IPR046960">
    <property type="entry name" value="PPR_At4g14850-like_plant"/>
</dbReference>
<feature type="repeat" description="PPR" evidence="2">
    <location>
        <begin position="292"/>
        <end position="326"/>
    </location>
</feature>
<dbReference type="Pfam" id="PF20431">
    <property type="entry name" value="E_motif"/>
    <property type="match status" value="1"/>
</dbReference>
<dbReference type="InterPro" id="IPR046849">
    <property type="entry name" value="E2_motif"/>
</dbReference>
<dbReference type="PANTHER" id="PTHR47926">
    <property type="entry name" value="PENTATRICOPEPTIDE REPEAT-CONTAINING PROTEIN"/>
    <property type="match status" value="1"/>
</dbReference>
<dbReference type="InterPro" id="IPR046848">
    <property type="entry name" value="E_motif"/>
</dbReference>
<sequence length="519" mass="56873">MGLQSSSFCEGALIDMYSKCNLVTDARRVFDGSMALDTVSWTSMIAGYVQVGLPEEALKVFESIQKVFPVTDQVAVITIINAFVSLGRLDDACALFSQMPYPNVVAWNVLISGHAKRGYEAEAIEIFQNMRASGVKSTRSTLGSVLSAIASLAALRFGLLVHAEAIKQGLNSNVYVGSSLISMYAKCEKVDAAKKVFDELDEKNVVLWNAMLGGYAQNGYDVLPDQATFVSVLRACAILSSLPEGKQIHTLIYHTGYGLDELTTGALVDMYAKCGEVKCSAQVFVEMKSKNDVFGWNSMIVAFAKNGYAEDALRIFVEMQQKRVMPDDVTFLGVLTACSHAGKVSEGRQIFDMMVNYGIEPRVDHCACIVDLLGRCGFLKEAEDFIDSLKFEPDARIWAALLGACRIHGDEIMGRRVAEKLIELEPQNSSSYVLLANIYAASGNWDEANALRKAMRENGVQKFPGCSWIVVGQKTNLFVAGDKSHPKADEIEVILKDLVALMREDGYAPEVNSVLDEEE</sequence>
<dbReference type="PROSITE" id="PS51375">
    <property type="entry name" value="PPR"/>
    <property type="match status" value="6"/>
</dbReference>
<dbReference type="SUPFAM" id="SSF48452">
    <property type="entry name" value="TPR-like"/>
    <property type="match status" value="1"/>
</dbReference>
<feature type="repeat" description="PPR" evidence="2">
    <location>
        <begin position="37"/>
        <end position="67"/>
    </location>
</feature>
<accession>A0A1R3GKG7</accession>
<proteinExistence type="predicted"/>
<evidence type="ECO:0008006" key="5">
    <source>
        <dbReference type="Google" id="ProtNLM"/>
    </source>
</evidence>
<evidence type="ECO:0000256" key="1">
    <source>
        <dbReference type="ARBA" id="ARBA00022737"/>
    </source>
</evidence>
<dbReference type="AlphaFoldDB" id="A0A1R3GKG7"/>
<dbReference type="EMBL" id="AWWV01014183">
    <property type="protein sequence ID" value="OMO58573.1"/>
    <property type="molecule type" value="Genomic_DNA"/>
</dbReference>
<feature type="repeat" description="PPR" evidence="2">
    <location>
        <begin position="327"/>
        <end position="361"/>
    </location>
</feature>
<dbReference type="FunFam" id="1.25.40.10:FF:000031">
    <property type="entry name" value="Pentatricopeptide repeat-containing protein mitochondrial"/>
    <property type="match status" value="1"/>
</dbReference>
<dbReference type="Pfam" id="PF20430">
    <property type="entry name" value="Eplus_motif"/>
    <property type="match status" value="1"/>
</dbReference>
<comment type="caution">
    <text evidence="3">The sequence shown here is derived from an EMBL/GenBank/DDBJ whole genome shotgun (WGS) entry which is preliminary data.</text>
</comment>
<dbReference type="GO" id="GO:0003723">
    <property type="term" value="F:RNA binding"/>
    <property type="evidence" value="ECO:0007669"/>
    <property type="project" value="InterPro"/>
</dbReference>
<dbReference type="OrthoDB" id="1934782at2759"/>
<dbReference type="Gene3D" id="1.25.40.10">
    <property type="entry name" value="Tetratricopeptide repeat domain"/>
    <property type="match status" value="3"/>
</dbReference>
<dbReference type="PANTHER" id="PTHR47926:SF441">
    <property type="entry name" value="PENTATRICOPEPTIDE REPEAT-CONTAINING PROTEIN"/>
    <property type="match status" value="1"/>
</dbReference>
<dbReference type="Gramene" id="OMO58573">
    <property type="protein sequence ID" value="OMO58573"/>
    <property type="gene ID" value="CCACVL1_25439"/>
</dbReference>
<name>A0A1R3GKG7_COCAP</name>
<keyword evidence="1" id="KW-0677">Repeat</keyword>
<dbReference type="FunFam" id="1.25.40.10:FF:000366">
    <property type="entry name" value="Pentatricopeptide (PPR) repeat-containing protein"/>
    <property type="match status" value="1"/>
</dbReference>
<dbReference type="Pfam" id="PF01535">
    <property type="entry name" value="PPR"/>
    <property type="match status" value="5"/>
</dbReference>
<keyword evidence="4" id="KW-1185">Reference proteome</keyword>